<evidence type="ECO:0000256" key="1">
    <source>
        <dbReference type="SAM" id="Phobius"/>
    </source>
</evidence>
<name>A0AAD8I3V0_9APIA</name>
<proteinExistence type="predicted"/>
<gene>
    <name evidence="2" type="ORF">POM88_024962</name>
</gene>
<comment type="caution">
    <text evidence="2">The sequence shown here is derived from an EMBL/GenBank/DDBJ whole genome shotgun (WGS) entry which is preliminary data.</text>
</comment>
<dbReference type="Proteomes" id="UP001237642">
    <property type="component" value="Unassembled WGS sequence"/>
</dbReference>
<dbReference type="AlphaFoldDB" id="A0AAD8I3V0"/>
<dbReference type="PROSITE" id="PS51257">
    <property type="entry name" value="PROKAR_LIPOPROTEIN"/>
    <property type="match status" value="1"/>
</dbReference>
<keyword evidence="1" id="KW-1133">Transmembrane helix</keyword>
<dbReference type="GO" id="GO:0050290">
    <property type="term" value="F:sphingomyelin phosphodiesterase D activity"/>
    <property type="evidence" value="ECO:0007669"/>
    <property type="project" value="InterPro"/>
</dbReference>
<sequence>MLAARPTATSLAATIITATTPPQITAACTAIGNFLTAQPPIETRPFFTHTFPALIVKLFGVGDPTHPTTWIQSITDSNDSTLSTTLFELLSPNSILINSILEADRVSLLKYLFPIEILPQWMRILLHNVRDVSVLAELCPLFRGRVFRNGLGFYELRLNLFEFYLFWFAFYPVLKRNVENVDEVKVTGSDRFNRLENWVSSIQVLKMSNSGGTVERNECKFYLKLLNAYLREYVCVSDLSVGQQPYDDINFRRSEFMVHTLINFWLVGNDFSPLAVNVCKPFGLDFSFQSVVSEMSPTAGLGEVVNVFVKYLNKISMQPNDGFDRAALTESLEWRISGNVGIWSVGSWNSLIQRPLYRFIVRTFMFYPLETSIKDVSEVFSLWTDYMEPWTISFEDVSGLDANAGMLTNVAEKEAQSTLKGYSSSWQEFVLINYLFYSSLVVHFLRFAHKFVHTDTEAIVQMVLKVVSILTSSSELINLIKNVDSVFHSKPFGSSKSVLNNLKRFVPSIREQLQDWEEGLWESDADGSFLHESGKTDLLLFSDSDYGGKQLLQLFVLRAELELQAIQGDNLLHNMARLDSLKLQMGCLFGNSTLKNIPVVSEAGQKKPRNYIFKPKVFGNRKQTDRQYKGDWMNRPISNDEIAWLAKLVVTLSCWLNEILGLNHSDNTNTEGAAWSYVRVSEGTGHADTMKVTASSFCVWLVSVAGAITKFMRGHGMRVNLRILASKQILMLLLVVVSLSVLKRAVFKCKIP</sequence>
<reference evidence="2" key="2">
    <citation type="submission" date="2023-05" db="EMBL/GenBank/DDBJ databases">
        <authorList>
            <person name="Schelkunov M.I."/>
        </authorList>
    </citation>
    <scope>NUCLEOTIDE SEQUENCE</scope>
    <source>
        <strain evidence="2">Hsosn_3</strain>
        <tissue evidence="2">Leaf</tissue>
    </source>
</reference>
<dbReference type="EMBL" id="JAUIZM010000006">
    <property type="protein sequence ID" value="KAK1378218.1"/>
    <property type="molecule type" value="Genomic_DNA"/>
</dbReference>
<protein>
    <submittedName>
        <fullName evidence="2">Transcription factor MYB82-like</fullName>
    </submittedName>
</protein>
<organism evidence="2 3">
    <name type="scientific">Heracleum sosnowskyi</name>
    <dbReference type="NCBI Taxonomy" id="360622"/>
    <lineage>
        <taxon>Eukaryota</taxon>
        <taxon>Viridiplantae</taxon>
        <taxon>Streptophyta</taxon>
        <taxon>Embryophyta</taxon>
        <taxon>Tracheophyta</taxon>
        <taxon>Spermatophyta</taxon>
        <taxon>Magnoliopsida</taxon>
        <taxon>eudicotyledons</taxon>
        <taxon>Gunneridae</taxon>
        <taxon>Pentapetalae</taxon>
        <taxon>asterids</taxon>
        <taxon>campanulids</taxon>
        <taxon>Apiales</taxon>
        <taxon>Apiaceae</taxon>
        <taxon>Apioideae</taxon>
        <taxon>apioid superclade</taxon>
        <taxon>Tordylieae</taxon>
        <taxon>Tordyliinae</taxon>
        <taxon>Heracleum</taxon>
    </lineage>
</organism>
<keyword evidence="1" id="KW-0812">Transmembrane</keyword>
<accession>A0AAD8I3V0</accession>
<dbReference type="PANTHER" id="PTHR31801:SF1">
    <property type="entry name" value="SPHINGOMYELIN PHOSPHODIESTERASE"/>
    <property type="match status" value="1"/>
</dbReference>
<reference evidence="2" key="1">
    <citation type="submission" date="2023-02" db="EMBL/GenBank/DDBJ databases">
        <title>Genome of toxic invasive species Heracleum sosnowskyi carries increased number of genes despite the absence of recent whole-genome duplications.</title>
        <authorList>
            <person name="Schelkunov M."/>
            <person name="Shtratnikova V."/>
            <person name="Makarenko M."/>
            <person name="Klepikova A."/>
            <person name="Omelchenko D."/>
            <person name="Novikova G."/>
            <person name="Obukhova E."/>
            <person name="Bogdanov V."/>
            <person name="Penin A."/>
            <person name="Logacheva M."/>
        </authorList>
    </citation>
    <scope>NUCLEOTIDE SEQUENCE</scope>
    <source>
        <strain evidence="2">Hsosn_3</strain>
        <tissue evidence="2">Leaf</tissue>
    </source>
</reference>
<evidence type="ECO:0000313" key="2">
    <source>
        <dbReference type="EMBL" id="KAK1378218.1"/>
    </source>
</evidence>
<dbReference type="InterPro" id="IPR024129">
    <property type="entry name" value="Sphingomy_SMPD4"/>
</dbReference>
<keyword evidence="3" id="KW-1185">Reference proteome</keyword>
<dbReference type="Pfam" id="PF14724">
    <property type="entry name" value="mit_SMPDase"/>
    <property type="match status" value="1"/>
</dbReference>
<keyword evidence="1" id="KW-0472">Membrane</keyword>
<feature type="transmembrane region" description="Helical" evidence="1">
    <location>
        <begin position="729"/>
        <end position="747"/>
    </location>
</feature>
<dbReference type="PANTHER" id="PTHR31801">
    <property type="entry name" value="ALTERED INHERITANCE OF MITOCHONDRIA PROTEIN 24, MITOCHONDRIAL"/>
    <property type="match status" value="1"/>
</dbReference>
<evidence type="ECO:0000313" key="3">
    <source>
        <dbReference type="Proteomes" id="UP001237642"/>
    </source>
</evidence>